<evidence type="ECO:0000259" key="2">
    <source>
        <dbReference type="PROSITE" id="PS50002"/>
    </source>
</evidence>
<dbReference type="Proteomes" id="UP000640485">
    <property type="component" value="Unassembled WGS sequence"/>
</dbReference>
<dbReference type="InterPro" id="IPR001452">
    <property type="entry name" value="SH3_domain"/>
</dbReference>
<dbReference type="Pfam" id="PF07653">
    <property type="entry name" value="SH3_2"/>
    <property type="match status" value="1"/>
</dbReference>
<dbReference type="SMART" id="SM00326">
    <property type="entry name" value="SH3"/>
    <property type="match status" value="2"/>
</dbReference>
<dbReference type="InterPro" id="IPR014593">
    <property type="entry name" value="UCP034961_SH3_2"/>
</dbReference>
<dbReference type="PROSITE" id="PS50002">
    <property type="entry name" value="SH3"/>
    <property type="match status" value="1"/>
</dbReference>
<dbReference type="EMBL" id="JAEPRQ010000011">
    <property type="protein sequence ID" value="MBK4218057.1"/>
    <property type="molecule type" value="Genomic_DNA"/>
</dbReference>
<comment type="caution">
    <text evidence="3">The sequence shown here is derived from an EMBL/GenBank/DDBJ whole genome shotgun (WGS) entry which is preliminary data.</text>
</comment>
<keyword evidence="1" id="KW-0728">SH3 domain</keyword>
<evidence type="ECO:0000256" key="1">
    <source>
        <dbReference type="ARBA" id="ARBA00022443"/>
    </source>
</evidence>
<dbReference type="InterPro" id="IPR036028">
    <property type="entry name" value="SH3-like_dom_sf"/>
</dbReference>
<reference evidence="3" key="1">
    <citation type="submission" date="2021-01" db="EMBL/GenBank/DDBJ databases">
        <title>Paracoccus amoyensis sp. nov., isolated from the surface seawater along the coast of Xiamen Island, China.</title>
        <authorList>
            <person name="Lyu L."/>
        </authorList>
    </citation>
    <scope>NUCLEOTIDE SEQUENCE</scope>
    <source>
        <strain evidence="3">MJ17</strain>
    </source>
</reference>
<protein>
    <recommendedName>
        <fullName evidence="2">SH3 domain-containing protein</fullName>
    </recommendedName>
</protein>
<dbReference type="AlphaFoldDB" id="A0A934W0G2"/>
<evidence type="ECO:0000313" key="3">
    <source>
        <dbReference type="EMBL" id="MBK4218057.1"/>
    </source>
</evidence>
<gene>
    <name evidence="3" type="ORF">JJJ17_19180</name>
</gene>
<keyword evidence="4" id="KW-1185">Reference proteome</keyword>
<evidence type="ECO:0000313" key="4">
    <source>
        <dbReference type="Proteomes" id="UP000640485"/>
    </source>
</evidence>
<feature type="domain" description="SH3" evidence="2">
    <location>
        <begin position="1"/>
        <end position="65"/>
    </location>
</feature>
<dbReference type="PIRSF" id="PIRSF034961">
    <property type="entry name" value="UCP034961_SH3_2"/>
    <property type="match status" value="1"/>
</dbReference>
<name>A0A934W0G2_9RHOB</name>
<sequence length="121" mass="13365">MSLGEYLVTEPHVSEFPNPMQLEIGDRVRVVEKSQGPDWPNWYLCSVEGQASGYVPGQILDHGADGLATIRERYTNRELTVDAGEILNGIRKLNGWLWARRVSDGLTGWVPLSVVKESAGG</sequence>
<dbReference type="SUPFAM" id="SSF50044">
    <property type="entry name" value="SH3-domain"/>
    <property type="match status" value="2"/>
</dbReference>
<proteinExistence type="predicted"/>
<dbReference type="RefSeq" id="WP_200689356.1">
    <property type="nucleotide sequence ID" value="NZ_JAEPRQ010000011.1"/>
</dbReference>
<dbReference type="Gene3D" id="2.30.30.40">
    <property type="entry name" value="SH3 Domains"/>
    <property type="match status" value="2"/>
</dbReference>
<organism evidence="3 4">
    <name type="scientific">Paracoccus caeni</name>
    <dbReference type="NCBI Taxonomy" id="657651"/>
    <lineage>
        <taxon>Bacteria</taxon>
        <taxon>Pseudomonadati</taxon>
        <taxon>Pseudomonadota</taxon>
        <taxon>Alphaproteobacteria</taxon>
        <taxon>Rhodobacterales</taxon>
        <taxon>Paracoccaceae</taxon>
        <taxon>Paracoccus</taxon>
    </lineage>
</organism>
<accession>A0A934W0G2</accession>